<dbReference type="InterPro" id="IPR014729">
    <property type="entry name" value="Rossmann-like_a/b/a_fold"/>
</dbReference>
<evidence type="ECO:0000256" key="10">
    <source>
        <dbReference type="RuleBase" id="RU361234"/>
    </source>
</evidence>
<evidence type="ECO:0000256" key="1">
    <source>
        <dbReference type="ARBA" id="ARBA00013160"/>
    </source>
</evidence>
<dbReference type="InterPro" id="IPR024107">
    <property type="entry name" value="Tyr-tRNA-ligase_bac_1"/>
</dbReference>
<protein>
    <recommendedName>
        <fullName evidence="1 10">Tyrosine--tRNA ligase</fullName>
        <ecNumber evidence="1 10">6.1.1.1</ecNumber>
    </recommendedName>
    <alternativeName>
        <fullName evidence="7 10">Tyrosyl-tRNA synthetase</fullName>
    </alternativeName>
</protein>
<dbReference type="GO" id="GO:0005739">
    <property type="term" value="C:mitochondrion"/>
    <property type="evidence" value="ECO:0007669"/>
    <property type="project" value="TreeGrafter"/>
</dbReference>
<keyword evidence="12" id="KW-1185">Reference proteome</keyword>
<comment type="similarity">
    <text evidence="10">Belongs to the class-I aminoacyl-tRNA synthetase family.</text>
</comment>
<dbReference type="GO" id="GO:0005829">
    <property type="term" value="C:cytosol"/>
    <property type="evidence" value="ECO:0007669"/>
    <property type="project" value="TreeGrafter"/>
</dbReference>
<dbReference type="Gene3D" id="3.40.50.620">
    <property type="entry name" value="HUPs"/>
    <property type="match status" value="1"/>
</dbReference>
<keyword evidence="6 10" id="KW-0030">Aminoacyl-tRNA synthetase</keyword>
<reference evidence="12" key="2">
    <citation type="submission" date="2015-01" db="EMBL/GenBank/DDBJ databases">
        <title>Evolutionary Origins and Diversification of the Mycorrhizal Mutualists.</title>
        <authorList>
            <consortium name="DOE Joint Genome Institute"/>
            <consortium name="Mycorrhizal Genomics Consortium"/>
            <person name="Kohler A."/>
            <person name="Kuo A."/>
            <person name="Nagy L.G."/>
            <person name="Floudas D."/>
            <person name="Copeland A."/>
            <person name="Barry K.W."/>
            <person name="Cichocki N."/>
            <person name="Veneault-Fourrey C."/>
            <person name="LaButti K."/>
            <person name="Lindquist E.A."/>
            <person name="Lipzen A."/>
            <person name="Lundell T."/>
            <person name="Morin E."/>
            <person name="Murat C."/>
            <person name="Riley R."/>
            <person name="Ohm R."/>
            <person name="Sun H."/>
            <person name="Tunlid A."/>
            <person name="Henrissat B."/>
            <person name="Grigoriev I.V."/>
            <person name="Hibbett D.S."/>
            <person name="Martin F."/>
        </authorList>
    </citation>
    <scope>NUCLEOTIDE SEQUENCE [LARGE SCALE GENOMIC DNA]</scope>
    <source>
        <strain evidence="12">Foug A</strain>
    </source>
</reference>
<dbReference type="EMBL" id="KN822006">
    <property type="protein sequence ID" value="KIM69757.1"/>
    <property type="molecule type" value="Genomic_DNA"/>
</dbReference>
<dbReference type="PANTHER" id="PTHR11766:SF0">
    <property type="entry name" value="TYROSINE--TRNA LIGASE, MITOCHONDRIAL"/>
    <property type="match status" value="1"/>
</dbReference>
<proteinExistence type="inferred from homology"/>
<dbReference type="GO" id="GO:0004831">
    <property type="term" value="F:tyrosine-tRNA ligase activity"/>
    <property type="evidence" value="ECO:0007669"/>
    <property type="project" value="UniProtKB-EC"/>
</dbReference>
<dbReference type="InterPro" id="IPR024088">
    <property type="entry name" value="Tyr-tRNA-ligase_bac-type"/>
</dbReference>
<dbReference type="FunCoup" id="A0A0C3AXQ1">
    <property type="interactions" value="481"/>
</dbReference>
<dbReference type="InterPro" id="IPR002307">
    <property type="entry name" value="Tyr-tRNA-ligase"/>
</dbReference>
<dbReference type="NCBIfam" id="TIGR00234">
    <property type="entry name" value="tyrS"/>
    <property type="match status" value="1"/>
</dbReference>
<dbReference type="SUPFAM" id="SSF55174">
    <property type="entry name" value="Alpha-L RNA-binding motif"/>
    <property type="match status" value="1"/>
</dbReference>
<evidence type="ECO:0000256" key="3">
    <source>
        <dbReference type="ARBA" id="ARBA00022741"/>
    </source>
</evidence>
<dbReference type="HAMAP" id="MF_02006">
    <property type="entry name" value="Tyr_tRNA_synth_type1"/>
    <property type="match status" value="1"/>
</dbReference>
<dbReference type="PRINTS" id="PR01040">
    <property type="entry name" value="TRNASYNTHTYR"/>
</dbReference>
<dbReference type="Proteomes" id="UP000053989">
    <property type="component" value="Unassembled WGS sequence"/>
</dbReference>
<evidence type="ECO:0000256" key="6">
    <source>
        <dbReference type="ARBA" id="ARBA00023146"/>
    </source>
</evidence>
<dbReference type="Gene3D" id="1.10.240.10">
    <property type="entry name" value="Tyrosyl-Transfer RNA Synthetase"/>
    <property type="match status" value="1"/>
</dbReference>
<dbReference type="Pfam" id="PF00579">
    <property type="entry name" value="tRNA-synt_1b"/>
    <property type="match status" value="1"/>
</dbReference>
<organism evidence="11 12">
    <name type="scientific">Scleroderma citrinum Foug A</name>
    <dbReference type="NCBI Taxonomy" id="1036808"/>
    <lineage>
        <taxon>Eukaryota</taxon>
        <taxon>Fungi</taxon>
        <taxon>Dikarya</taxon>
        <taxon>Basidiomycota</taxon>
        <taxon>Agaricomycotina</taxon>
        <taxon>Agaricomycetes</taxon>
        <taxon>Agaricomycetidae</taxon>
        <taxon>Boletales</taxon>
        <taxon>Sclerodermatineae</taxon>
        <taxon>Sclerodermataceae</taxon>
        <taxon>Scleroderma</taxon>
    </lineage>
</organism>
<dbReference type="AlphaFoldDB" id="A0A0C3AXQ1"/>
<dbReference type="GO" id="GO:0006437">
    <property type="term" value="P:tyrosyl-tRNA aminoacylation"/>
    <property type="evidence" value="ECO:0007669"/>
    <property type="project" value="InterPro"/>
</dbReference>
<comment type="catalytic activity">
    <reaction evidence="8 10">
        <text>tRNA(Tyr) + L-tyrosine + ATP = L-tyrosyl-tRNA(Tyr) + AMP + diphosphate + H(+)</text>
        <dbReference type="Rhea" id="RHEA:10220"/>
        <dbReference type="Rhea" id="RHEA-COMP:9706"/>
        <dbReference type="Rhea" id="RHEA-COMP:9707"/>
        <dbReference type="ChEBI" id="CHEBI:15378"/>
        <dbReference type="ChEBI" id="CHEBI:30616"/>
        <dbReference type="ChEBI" id="CHEBI:33019"/>
        <dbReference type="ChEBI" id="CHEBI:58315"/>
        <dbReference type="ChEBI" id="CHEBI:78442"/>
        <dbReference type="ChEBI" id="CHEBI:78536"/>
        <dbReference type="ChEBI" id="CHEBI:456215"/>
        <dbReference type="EC" id="6.1.1.1"/>
    </reaction>
</comment>
<dbReference type="CDD" id="cd00805">
    <property type="entry name" value="TyrRS_core"/>
    <property type="match status" value="1"/>
</dbReference>
<keyword evidence="3 10" id="KW-0547">Nucleotide-binding</keyword>
<dbReference type="InterPro" id="IPR036986">
    <property type="entry name" value="S4_RNA-bd_sf"/>
</dbReference>
<dbReference type="PROSITE" id="PS00178">
    <property type="entry name" value="AA_TRNA_LIGASE_I"/>
    <property type="match status" value="1"/>
</dbReference>
<dbReference type="GO" id="GO:0003723">
    <property type="term" value="F:RNA binding"/>
    <property type="evidence" value="ECO:0007669"/>
    <property type="project" value="UniProtKB-KW"/>
</dbReference>
<dbReference type="OrthoDB" id="337870at2759"/>
<dbReference type="Gene3D" id="3.10.290.10">
    <property type="entry name" value="RNA-binding S4 domain"/>
    <property type="match status" value="1"/>
</dbReference>
<dbReference type="InterPro" id="IPR002305">
    <property type="entry name" value="aa-tRNA-synth_Ic"/>
</dbReference>
<accession>A0A0C3AXQ1</accession>
<dbReference type="SUPFAM" id="SSF52374">
    <property type="entry name" value="Nucleotidylyl transferase"/>
    <property type="match status" value="1"/>
</dbReference>
<evidence type="ECO:0000256" key="8">
    <source>
        <dbReference type="ARBA" id="ARBA00048248"/>
    </source>
</evidence>
<dbReference type="PROSITE" id="PS50889">
    <property type="entry name" value="S4"/>
    <property type="match status" value="1"/>
</dbReference>
<evidence type="ECO:0000256" key="9">
    <source>
        <dbReference type="PROSITE-ProRule" id="PRU00182"/>
    </source>
</evidence>
<dbReference type="PANTHER" id="PTHR11766">
    <property type="entry name" value="TYROSYL-TRNA SYNTHETASE"/>
    <property type="match status" value="1"/>
</dbReference>
<dbReference type="InParanoid" id="A0A0C3AXQ1"/>
<name>A0A0C3AXQ1_9AGAM</name>
<dbReference type="STRING" id="1036808.A0A0C3AXQ1"/>
<reference evidence="11 12" key="1">
    <citation type="submission" date="2014-04" db="EMBL/GenBank/DDBJ databases">
        <authorList>
            <consortium name="DOE Joint Genome Institute"/>
            <person name="Kuo A."/>
            <person name="Kohler A."/>
            <person name="Nagy L.G."/>
            <person name="Floudas D."/>
            <person name="Copeland A."/>
            <person name="Barry K.W."/>
            <person name="Cichocki N."/>
            <person name="Veneault-Fourrey C."/>
            <person name="LaButti K."/>
            <person name="Lindquist E.A."/>
            <person name="Lipzen A."/>
            <person name="Lundell T."/>
            <person name="Morin E."/>
            <person name="Murat C."/>
            <person name="Sun H."/>
            <person name="Tunlid A."/>
            <person name="Henrissat B."/>
            <person name="Grigoriev I.V."/>
            <person name="Hibbett D.S."/>
            <person name="Martin F."/>
            <person name="Nordberg H.P."/>
            <person name="Cantor M.N."/>
            <person name="Hua S.X."/>
        </authorList>
    </citation>
    <scope>NUCLEOTIDE SEQUENCE [LARGE SCALE GENOMIC DNA]</scope>
    <source>
        <strain evidence="11 12">Foug A</strain>
    </source>
</reference>
<keyword evidence="9" id="KW-0694">RNA-binding</keyword>
<dbReference type="HOGENOM" id="CLU_024003_0_3_1"/>
<dbReference type="InterPro" id="IPR001412">
    <property type="entry name" value="aa-tRNA-synth_I_CS"/>
</dbReference>
<sequence>MLGAARLWTRLSHRPIPTGIDLRRSISNGRNFVEDLMARDLVANVTRPRELQRHLEKGPQSVYSGIDPTAKSLHAGHLIPLLCLLHFQLQGNKVVALIGGATGLVGDPSGRLTQREFSEAAQIEFNAVKLVDAIHKFFNRATAYAAGKLFIPPSNFGEIHVLNNINWLKDINLLDFLRNTGIHFRINHMLGRDSVRTRMSAQEGMTFTEFTYQLLQGYDFYELHKTLGCTIQVGGSDQWGNILCGLELINKTQLGEVPLVETTKDKGFALTTPLLTNPSGQKFGKSAGNAAWLDENLTSHLDFYQFFMKTTDADVGRYLKMFTLLPLEEIQSIMQDHESYPERRVAQRILAEEVTLMVHGEEGLNSARVATAVLFGTEYSSLRADQIIKSLSNDRRLVLCTEDEMFKESLPNLAAIHKLLPSKSAARQLTLAGGFYLNNVPQKDPHFRLTQDNLLDGRVAIVRAGKDQHLVLALR</sequence>
<dbReference type="FunFam" id="1.10.240.10:FF:000001">
    <property type="entry name" value="Tyrosine--tRNA ligase"/>
    <property type="match status" value="1"/>
</dbReference>
<evidence type="ECO:0000256" key="5">
    <source>
        <dbReference type="ARBA" id="ARBA00022917"/>
    </source>
</evidence>
<evidence type="ECO:0000313" key="12">
    <source>
        <dbReference type="Proteomes" id="UP000053989"/>
    </source>
</evidence>
<evidence type="ECO:0000256" key="4">
    <source>
        <dbReference type="ARBA" id="ARBA00022840"/>
    </source>
</evidence>
<evidence type="ECO:0000256" key="2">
    <source>
        <dbReference type="ARBA" id="ARBA00022598"/>
    </source>
</evidence>
<evidence type="ECO:0000313" key="11">
    <source>
        <dbReference type="EMBL" id="KIM69757.1"/>
    </source>
</evidence>
<keyword evidence="5 10" id="KW-0648">Protein biosynthesis</keyword>
<dbReference type="GO" id="GO:0005524">
    <property type="term" value="F:ATP binding"/>
    <property type="evidence" value="ECO:0007669"/>
    <property type="project" value="UniProtKB-KW"/>
</dbReference>
<keyword evidence="2 10" id="KW-0436">Ligase</keyword>
<dbReference type="EC" id="6.1.1.1" evidence="1 10"/>
<evidence type="ECO:0000256" key="7">
    <source>
        <dbReference type="ARBA" id="ARBA00033323"/>
    </source>
</evidence>
<keyword evidence="4 10" id="KW-0067">ATP-binding</keyword>
<gene>
    <name evidence="11" type="ORF">SCLCIDRAFT_1172175</name>
</gene>